<organism evidence="3 4">
    <name type="scientific">Paraburkholderia translucens</name>
    <dbReference type="NCBI Taxonomy" id="2886945"/>
    <lineage>
        <taxon>Bacteria</taxon>
        <taxon>Pseudomonadati</taxon>
        <taxon>Pseudomonadota</taxon>
        <taxon>Betaproteobacteria</taxon>
        <taxon>Burkholderiales</taxon>
        <taxon>Burkholderiaceae</taxon>
        <taxon>Paraburkholderia</taxon>
    </lineage>
</organism>
<proteinExistence type="inferred from homology"/>
<feature type="domain" description="SMP-30/Gluconolactonase/LRE-like region" evidence="2">
    <location>
        <begin position="22"/>
        <end position="278"/>
    </location>
</feature>
<reference evidence="3 4" key="1">
    <citation type="submission" date="2021-11" db="EMBL/GenBank/DDBJ databases">
        <authorList>
            <person name="Oh E.-T."/>
            <person name="Kim S.-B."/>
        </authorList>
    </citation>
    <scope>NUCLEOTIDE SEQUENCE [LARGE SCALE GENOMIC DNA]</scope>
    <source>
        <strain evidence="3 4">MMS20-SJTN17</strain>
    </source>
</reference>
<dbReference type="InterPro" id="IPR013658">
    <property type="entry name" value="SGL"/>
</dbReference>
<dbReference type="RefSeq" id="WP_230563212.1">
    <property type="nucleotide sequence ID" value="NZ_JAJITC010000012.1"/>
</dbReference>
<evidence type="ECO:0000313" key="3">
    <source>
        <dbReference type="EMBL" id="MCC8404393.1"/>
    </source>
</evidence>
<evidence type="ECO:0000313" key="4">
    <source>
        <dbReference type="Proteomes" id="UP001430614"/>
    </source>
</evidence>
<comment type="similarity">
    <text evidence="1">Belongs to the SMP-30/CGR1 family.</text>
</comment>
<comment type="caution">
    <text evidence="3">The sequence shown here is derived from an EMBL/GenBank/DDBJ whole genome shotgun (WGS) entry which is preliminary data.</text>
</comment>
<dbReference type="Proteomes" id="UP001430614">
    <property type="component" value="Unassembled WGS sequence"/>
</dbReference>
<evidence type="ECO:0000256" key="1">
    <source>
        <dbReference type="ARBA" id="ARBA00008853"/>
    </source>
</evidence>
<dbReference type="SUPFAM" id="SSF63829">
    <property type="entry name" value="Calcium-dependent phosphotriesterase"/>
    <property type="match status" value="1"/>
</dbReference>
<dbReference type="InterPro" id="IPR005511">
    <property type="entry name" value="SMP-30"/>
</dbReference>
<sequence length="310" mass="33298">MTSANPQVERFEAAGPLPAATGESPVWRAAEQALYWVDIPAKKIVRGSVATGQRTEWLLPEQVACISFDRAGTVLAGCETGLFAVTLADASNAASGEPLTASLRKLAAPEFPHSGMRFNDGRCDRQGRFWAGTMVMDMAAAIPAGALYRFDGKGVLSAPVVDSLITQNGLGWSPDGTTMYLSDSHPLRRLIWVFDYDVETGEPRNRRVFADLHHYSGRPDGAAVDADGCYWICANDAGLLLRFTPQGKLDRQIPVPAIKPAMCAFGGRHLDTLFVTSIRPASGASEHDGHVFALRPGVSGLPEPEYAGQL</sequence>
<gene>
    <name evidence="3" type="ORF">LJ655_21335</name>
</gene>
<dbReference type="InterPro" id="IPR011042">
    <property type="entry name" value="6-blade_b-propeller_TolB-like"/>
</dbReference>
<accession>A0ABS8KIW8</accession>
<dbReference type="PANTHER" id="PTHR10907:SF47">
    <property type="entry name" value="REGUCALCIN"/>
    <property type="match status" value="1"/>
</dbReference>
<dbReference type="PANTHER" id="PTHR10907">
    <property type="entry name" value="REGUCALCIN"/>
    <property type="match status" value="1"/>
</dbReference>
<name>A0ABS8KIW8_9BURK</name>
<keyword evidence="4" id="KW-1185">Reference proteome</keyword>
<protein>
    <submittedName>
        <fullName evidence="3">SMP-30/gluconolactonase/LRE family protein</fullName>
    </submittedName>
</protein>
<dbReference type="EMBL" id="JAJITC010000012">
    <property type="protein sequence ID" value="MCC8404393.1"/>
    <property type="molecule type" value="Genomic_DNA"/>
</dbReference>
<dbReference type="Pfam" id="PF08450">
    <property type="entry name" value="SGL"/>
    <property type="match status" value="1"/>
</dbReference>
<dbReference type="PRINTS" id="PR01790">
    <property type="entry name" value="SMP30FAMILY"/>
</dbReference>
<dbReference type="Gene3D" id="2.120.10.30">
    <property type="entry name" value="TolB, C-terminal domain"/>
    <property type="match status" value="1"/>
</dbReference>
<evidence type="ECO:0000259" key="2">
    <source>
        <dbReference type="Pfam" id="PF08450"/>
    </source>
</evidence>